<name>A0A919PUL8_9ACTN</name>
<dbReference type="InterPro" id="IPR032466">
    <property type="entry name" value="Metal_Hydrolase"/>
</dbReference>
<proteinExistence type="predicted"/>
<accession>A0A919PUL8</accession>
<sequence>MTNNPELFPESYTRWGPIEFMPPEGLLRVEAALEAEGYPPDAVTAILGGNFRRVAAQVWGAPPAGSTAHRRFRRVARTRSPGRRLGSIDLGA</sequence>
<organism evidence="1 2">
    <name type="scientific">Dactylosporangium siamense</name>
    <dbReference type="NCBI Taxonomy" id="685454"/>
    <lineage>
        <taxon>Bacteria</taxon>
        <taxon>Bacillati</taxon>
        <taxon>Actinomycetota</taxon>
        <taxon>Actinomycetes</taxon>
        <taxon>Micromonosporales</taxon>
        <taxon>Micromonosporaceae</taxon>
        <taxon>Dactylosporangium</taxon>
    </lineage>
</organism>
<protein>
    <recommendedName>
        <fullName evidence="3">Membrane dipeptidase</fullName>
    </recommendedName>
</protein>
<dbReference type="AlphaFoldDB" id="A0A919PUL8"/>
<dbReference type="Proteomes" id="UP000660611">
    <property type="component" value="Unassembled WGS sequence"/>
</dbReference>
<reference evidence="1" key="1">
    <citation type="submission" date="2021-01" db="EMBL/GenBank/DDBJ databases">
        <title>Whole genome shotgun sequence of Dactylosporangium siamense NBRC 106093.</title>
        <authorList>
            <person name="Komaki H."/>
            <person name="Tamura T."/>
        </authorList>
    </citation>
    <scope>NUCLEOTIDE SEQUENCE</scope>
    <source>
        <strain evidence="1">NBRC 106093</strain>
    </source>
</reference>
<dbReference type="SUPFAM" id="SSF51556">
    <property type="entry name" value="Metallo-dependent hydrolases"/>
    <property type="match status" value="1"/>
</dbReference>
<comment type="caution">
    <text evidence="1">The sequence shown here is derived from an EMBL/GenBank/DDBJ whole genome shotgun (WGS) entry which is preliminary data.</text>
</comment>
<evidence type="ECO:0008006" key="3">
    <source>
        <dbReference type="Google" id="ProtNLM"/>
    </source>
</evidence>
<dbReference type="EMBL" id="BONQ01000122">
    <property type="protein sequence ID" value="GIG49581.1"/>
    <property type="molecule type" value="Genomic_DNA"/>
</dbReference>
<keyword evidence="2" id="KW-1185">Reference proteome</keyword>
<evidence type="ECO:0000313" key="1">
    <source>
        <dbReference type="EMBL" id="GIG49581.1"/>
    </source>
</evidence>
<gene>
    <name evidence="1" type="ORF">Dsi01nite_076220</name>
</gene>
<evidence type="ECO:0000313" key="2">
    <source>
        <dbReference type="Proteomes" id="UP000660611"/>
    </source>
</evidence>